<reference evidence="8" key="1">
    <citation type="submission" date="2020-05" db="UniProtKB">
        <authorList>
            <consortium name="EnsemblMetazoa"/>
        </authorList>
    </citation>
    <scope>IDENTIFICATION</scope>
    <source>
        <strain evidence="8">Jacobina</strain>
    </source>
</reference>
<dbReference type="GO" id="GO:0008270">
    <property type="term" value="F:zinc ion binding"/>
    <property type="evidence" value="ECO:0007669"/>
    <property type="project" value="UniProtKB-KW"/>
</dbReference>
<dbReference type="AlphaFoldDB" id="A0A1B0GKU6"/>
<feature type="domain" description="C2H2-type" evidence="7">
    <location>
        <begin position="92"/>
        <end position="119"/>
    </location>
</feature>
<feature type="region of interest" description="Disordered" evidence="6">
    <location>
        <begin position="49"/>
        <end position="81"/>
    </location>
</feature>
<dbReference type="VEuPathDB" id="VectorBase:LLOJ009085"/>
<keyword evidence="9" id="KW-1185">Reference proteome</keyword>
<dbReference type="PANTHER" id="PTHR24379">
    <property type="entry name" value="KRAB AND ZINC FINGER DOMAIN-CONTAINING"/>
    <property type="match status" value="1"/>
</dbReference>
<evidence type="ECO:0000256" key="2">
    <source>
        <dbReference type="ARBA" id="ARBA00022737"/>
    </source>
</evidence>
<sequence>MAKLVEKEAKSDGKIVKKGIIYPGEIKRQENNLPGEMVKFIITEIEENDPPTLGNDLEKPDLLSKKETMTSRPSRIAPEASGTSAALPSVIQFCSICNEVFQSREALLEHMQTHPERAQGPLLSCWMCSRGFFHNATEAFMQHLEQQHSTEYQPGNGFICTHCLWKFPIIELYRTHLHTHFPAKMYTRIPPAYQEVKVMESKNKGGSQEKKGVLCINCLRNFKTKFDYRKHLRDHTNCFYCQKMCSTRQELLNHVESCHRGLPVDLSNSPVMCTLCRTHHSDIPKLKKHLEEEHKKGGTLQKVLPKIKPNIYLGKN</sequence>
<dbReference type="Gene3D" id="3.30.160.60">
    <property type="entry name" value="Classic Zinc Finger"/>
    <property type="match status" value="2"/>
</dbReference>
<dbReference type="VEuPathDB" id="VectorBase:LLONM1_007400"/>
<dbReference type="PROSITE" id="PS50157">
    <property type="entry name" value="ZINC_FINGER_C2H2_2"/>
    <property type="match status" value="1"/>
</dbReference>
<name>A0A1B0GKU6_LUTLO</name>
<evidence type="ECO:0000256" key="4">
    <source>
        <dbReference type="ARBA" id="ARBA00022833"/>
    </source>
</evidence>
<evidence type="ECO:0000256" key="6">
    <source>
        <dbReference type="SAM" id="MobiDB-lite"/>
    </source>
</evidence>
<dbReference type="SMART" id="SM00355">
    <property type="entry name" value="ZnF_C2H2"/>
    <property type="match status" value="6"/>
</dbReference>
<keyword evidence="3 5" id="KW-0863">Zinc-finger</keyword>
<dbReference type="PANTHER" id="PTHR24379:SF121">
    <property type="entry name" value="C2H2-TYPE DOMAIN-CONTAINING PROTEIN"/>
    <property type="match status" value="1"/>
</dbReference>
<keyword evidence="1" id="KW-0479">Metal-binding</keyword>
<evidence type="ECO:0000259" key="7">
    <source>
        <dbReference type="PROSITE" id="PS50157"/>
    </source>
</evidence>
<feature type="compositionally biased region" description="Basic and acidic residues" evidence="6">
    <location>
        <begin position="56"/>
        <end position="69"/>
    </location>
</feature>
<keyword evidence="2" id="KW-0677">Repeat</keyword>
<accession>A0A1B0GKU6</accession>
<proteinExistence type="predicted"/>
<evidence type="ECO:0000313" key="9">
    <source>
        <dbReference type="Proteomes" id="UP000092461"/>
    </source>
</evidence>
<dbReference type="EMBL" id="AJWK01030992">
    <property type="status" value="NOT_ANNOTATED_CDS"/>
    <property type="molecule type" value="Genomic_DNA"/>
</dbReference>
<evidence type="ECO:0000256" key="1">
    <source>
        <dbReference type="ARBA" id="ARBA00022723"/>
    </source>
</evidence>
<evidence type="ECO:0000313" key="8">
    <source>
        <dbReference type="EnsemblMetazoa" id="LLOJ009085-PA"/>
    </source>
</evidence>
<dbReference type="EnsemblMetazoa" id="LLOJ009085-RA">
    <property type="protein sequence ID" value="LLOJ009085-PA"/>
    <property type="gene ID" value="LLOJ009085"/>
</dbReference>
<dbReference type="InterPro" id="IPR013087">
    <property type="entry name" value="Znf_C2H2_type"/>
</dbReference>
<evidence type="ECO:0000256" key="3">
    <source>
        <dbReference type="ARBA" id="ARBA00022771"/>
    </source>
</evidence>
<protein>
    <recommendedName>
        <fullName evidence="7">C2H2-type domain-containing protein</fullName>
    </recommendedName>
</protein>
<evidence type="ECO:0000256" key="5">
    <source>
        <dbReference type="PROSITE-ProRule" id="PRU00042"/>
    </source>
</evidence>
<dbReference type="PROSITE" id="PS00028">
    <property type="entry name" value="ZINC_FINGER_C2H2_1"/>
    <property type="match status" value="4"/>
</dbReference>
<organism evidence="8 9">
    <name type="scientific">Lutzomyia longipalpis</name>
    <name type="common">Sand fly</name>
    <dbReference type="NCBI Taxonomy" id="7200"/>
    <lineage>
        <taxon>Eukaryota</taxon>
        <taxon>Metazoa</taxon>
        <taxon>Ecdysozoa</taxon>
        <taxon>Arthropoda</taxon>
        <taxon>Hexapoda</taxon>
        <taxon>Insecta</taxon>
        <taxon>Pterygota</taxon>
        <taxon>Neoptera</taxon>
        <taxon>Endopterygota</taxon>
        <taxon>Diptera</taxon>
        <taxon>Nematocera</taxon>
        <taxon>Psychodoidea</taxon>
        <taxon>Psychodidae</taxon>
        <taxon>Lutzomyia</taxon>
        <taxon>Lutzomyia</taxon>
    </lineage>
</organism>
<dbReference type="Proteomes" id="UP000092461">
    <property type="component" value="Unassembled WGS sequence"/>
</dbReference>
<keyword evidence="4" id="KW-0862">Zinc</keyword>